<accession>A0ABT8Y8B0</accession>
<sequence length="330" mass="36261">MSHRSRLSNSAATLCGSLSTATLTDTCWRSWNDDHQDRRCRPKPDRARTMTTIKILLDRLVFPECPRWRGGSLWFADCHDGKVIQMSPDGDVVSAFEVPGGPAGMGWLPNGDLIVVSMAELCVYRRGVDGQLVRHADLSGHFRHHANDMVVDQAGYSYVGEVGFRPDEEARSTSVLLIRPDGAVAVAAEDMMTPNGSVIDDDHSYLVVAESRERRLIRFKIGTGGALSDRRIFAQLGPDEVPDGICLDAEGCIWVASPRAHAVIRVHPSGHVLERIETGRLKPYACMLGGADRRDLFVCLARDHDPSATRRERRGAIGTVRVETPGSGRP</sequence>
<feature type="domain" description="SMP-30/Gluconolactonase/LRE-like region" evidence="2">
    <location>
        <begin position="62"/>
        <end position="301"/>
    </location>
</feature>
<protein>
    <submittedName>
        <fullName evidence="3">SMP-30/gluconolactonase/LRE family protein</fullName>
    </submittedName>
</protein>
<evidence type="ECO:0000313" key="3">
    <source>
        <dbReference type="EMBL" id="MDO6414563.1"/>
    </source>
</evidence>
<reference evidence="3" key="1">
    <citation type="submission" date="2023-07" db="EMBL/GenBank/DDBJ databases">
        <authorList>
            <person name="Kim M."/>
        </authorList>
    </citation>
    <scope>NUCLEOTIDE SEQUENCE</scope>
    <source>
        <strain evidence="3">BIUV-7</strain>
    </source>
</reference>
<dbReference type="SUPFAM" id="SSF63829">
    <property type="entry name" value="Calcium-dependent phosphotriesterase"/>
    <property type="match status" value="1"/>
</dbReference>
<dbReference type="InterPro" id="IPR005511">
    <property type="entry name" value="SMP-30"/>
</dbReference>
<dbReference type="PRINTS" id="PR01790">
    <property type="entry name" value="SMP30FAMILY"/>
</dbReference>
<comment type="caution">
    <text evidence="3">The sequence shown here is derived from an EMBL/GenBank/DDBJ whole genome shotgun (WGS) entry which is preliminary data.</text>
</comment>
<dbReference type="EMBL" id="JAUOTP010000003">
    <property type="protein sequence ID" value="MDO6414563.1"/>
    <property type="molecule type" value="Genomic_DNA"/>
</dbReference>
<keyword evidence="1" id="KW-0378">Hydrolase</keyword>
<dbReference type="InterPro" id="IPR011042">
    <property type="entry name" value="6-blade_b-propeller_TolB-like"/>
</dbReference>
<proteinExistence type="predicted"/>
<dbReference type="PANTHER" id="PTHR47572:SF4">
    <property type="entry name" value="LACTONASE DRP35"/>
    <property type="match status" value="1"/>
</dbReference>
<dbReference type="PANTHER" id="PTHR47572">
    <property type="entry name" value="LIPOPROTEIN-RELATED"/>
    <property type="match status" value="1"/>
</dbReference>
<dbReference type="Gene3D" id="2.120.10.30">
    <property type="entry name" value="TolB, C-terminal domain"/>
    <property type="match status" value="1"/>
</dbReference>
<dbReference type="Pfam" id="PF08450">
    <property type="entry name" value="SGL"/>
    <property type="match status" value="1"/>
</dbReference>
<keyword evidence="4" id="KW-1185">Reference proteome</keyword>
<gene>
    <name evidence="3" type="ORF">Q4F19_09240</name>
</gene>
<dbReference type="InterPro" id="IPR051262">
    <property type="entry name" value="SMP-30/CGR1_Lactonase"/>
</dbReference>
<evidence type="ECO:0000256" key="1">
    <source>
        <dbReference type="ARBA" id="ARBA00022801"/>
    </source>
</evidence>
<organism evidence="3 4">
    <name type="scientific">Sphingomonas natans</name>
    <dbReference type="NCBI Taxonomy" id="3063330"/>
    <lineage>
        <taxon>Bacteria</taxon>
        <taxon>Pseudomonadati</taxon>
        <taxon>Pseudomonadota</taxon>
        <taxon>Alphaproteobacteria</taxon>
        <taxon>Sphingomonadales</taxon>
        <taxon>Sphingomonadaceae</taxon>
        <taxon>Sphingomonas</taxon>
    </lineage>
</organism>
<dbReference type="InterPro" id="IPR013658">
    <property type="entry name" value="SGL"/>
</dbReference>
<evidence type="ECO:0000259" key="2">
    <source>
        <dbReference type="Pfam" id="PF08450"/>
    </source>
</evidence>
<evidence type="ECO:0000313" key="4">
    <source>
        <dbReference type="Proteomes" id="UP001169764"/>
    </source>
</evidence>
<name>A0ABT8Y8B0_9SPHN</name>
<dbReference type="Proteomes" id="UP001169764">
    <property type="component" value="Unassembled WGS sequence"/>
</dbReference>